<protein>
    <submittedName>
        <fullName evidence="2">Protein TSS</fullName>
    </submittedName>
</protein>
<dbReference type="GO" id="GO:0005737">
    <property type="term" value="C:cytoplasm"/>
    <property type="evidence" value="ECO:0007669"/>
    <property type="project" value="TreeGrafter"/>
</dbReference>
<name>A0AAE2BRP5_9LAMI</name>
<dbReference type="InterPro" id="IPR027523">
    <property type="entry name" value="CLU_prot"/>
</dbReference>
<proteinExistence type="predicted"/>
<comment type="caution">
    <text evidence="2">The sequence shown here is derived from an EMBL/GenBank/DDBJ whole genome shotgun (WGS) entry which is preliminary data.</text>
</comment>
<dbReference type="AlphaFoldDB" id="A0AAE2BRP5"/>
<reference evidence="2" key="1">
    <citation type="submission" date="2020-06" db="EMBL/GenBank/DDBJ databases">
        <authorList>
            <person name="Li T."/>
            <person name="Hu X."/>
            <person name="Zhang T."/>
            <person name="Song X."/>
            <person name="Zhang H."/>
            <person name="Dai N."/>
            <person name="Sheng W."/>
            <person name="Hou X."/>
            <person name="Wei L."/>
        </authorList>
    </citation>
    <scope>NUCLEOTIDE SEQUENCE</scope>
    <source>
        <strain evidence="2">K16</strain>
        <tissue evidence="2">Leaf</tissue>
    </source>
</reference>
<dbReference type="PANTHER" id="PTHR12601:SF45">
    <property type="entry name" value="PROTEIN REDUCED CHLOROPLAST COVERAGE 3"/>
    <property type="match status" value="1"/>
</dbReference>
<feature type="region of interest" description="Disordered" evidence="1">
    <location>
        <begin position="1"/>
        <end position="22"/>
    </location>
</feature>
<organism evidence="2 3">
    <name type="scientific">Sesamum angolense</name>
    <dbReference type="NCBI Taxonomy" id="2727404"/>
    <lineage>
        <taxon>Eukaryota</taxon>
        <taxon>Viridiplantae</taxon>
        <taxon>Streptophyta</taxon>
        <taxon>Embryophyta</taxon>
        <taxon>Tracheophyta</taxon>
        <taxon>Spermatophyta</taxon>
        <taxon>Magnoliopsida</taxon>
        <taxon>eudicotyledons</taxon>
        <taxon>Gunneridae</taxon>
        <taxon>Pentapetalae</taxon>
        <taxon>asterids</taxon>
        <taxon>lamiids</taxon>
        <taxon>Lamiales</taxon>
        <taxon>Pedaliaceae</taxon>
        <taxon>Sesamum</taxon>
    </lineage>
</organism>
<dbReference type="PANTHER" id="PTHR12601">
    <property type="entry name" value="EUKARYOTIC TRANSLATION INITIATION FACTOR 3 SUBUNIT EIF-3"/>
    <property type="match status" value="1"/>
</dbReference>
<reference evidence="2" key="2">
    <citation type="journal article" date="2024" name="Plant">
        <title>Genomic evolution and insights into agronomic trait innovations of Sesamum species.</title>
        <authorList>
            <person name="Miao H."/>
            <person name="Wang L."/>
            <person name="Qu L."/>
            <person name="Liu H."/>
            <person name="Sun Y."/>
            <person name="Le M."/>
            <person name="Wang Q."/>
            <person name="Wei S."/>
            <person name="Zheng Y."/>
            <person name="Lin W."/>
            <person name="Duan Y."/>
            <person name="Cao H."/>
            <person name="Xiong S."/>
            <person name="Wang X."/>
            <person name="Wei L."/>
            <person name="Li C."/>
            <person name="Ma Q."/>
            <person name="Ju M."/>
            <person name="Zhao R."/>
            <person name="Li G."/>
            <person name="Mu C."/>
            <person name="Tian Q."/>
            <person name="Mei H."/>
            <person name="Zhang T."/>
            <person name="Gao T."/>
            <person name="Zhang H."/>
        </authorList>
    </citation>
    <scope>NUCLEOTIDE SEQUENCE</scope>
    <source>
        <strain evidence="2">K16</strain>
    </source>
</reference>
<dbReference type="Proteomes" id="UP001289374">
    <property type="component" value="Unassembled WGS sequence"/>
</dbReference>
<dbReference type="EMBL" id="JACGWL010000009">
    <property type="protein sequence ID" value="KAK4395357.1"/>
    <property type="molecule type" value="Genomic_DNA"/>
</dbReference>
<evidence type="ECO:0000256" key="1">
    <source>
        <dbReference type="SAM" id="MobiDB-lite"/>
    </source>
</evidence>
<accession>A0AAE2BRP5</accession>
<evidence type="ECO:0000313" key="3">
    <source>
        <dbReference type="Proteomes" id="UP001289374"/>
    </source>
</evidence>
<feature type="compositionally biased region" description="Basic residues" evidence="1">
    <location>
        <begin position="1"/>
        <end position="17"/>
    </location>
</feature>
<gene>
    <name evidence="2" type="ORF">Sango_1690000</name>
</gene>
<keyword evidence="3" id="KW-1185">Reference proteome</keyword>
<evidence type="ECO:0000313" key="2">
    <source>
        <dbReference type="EMBL" id="KAK4395357.1"/>
    </source>
</evidence>
<sequence>MAPRSSRGKGSKSKNEKKKKEEKVVPSVVDITVITPYESQVVLKGISTDKILDVKKLLAVNVETCHFTTYTLSHEVKGQRLK</sequence>